<dbReference type="InterPro" id="IPR000772">
    <property type="entry name" value="Ricin_B_lectin"/>
</dbReference>
<dbReference type="AlphaFoldDB" id="A0A0C3PDB4"/>
<dbReference type="CDD" id="cd23432">
    <property type="entry name" value="beta-trefoil_Ricin_EndoBetaGal-like"/>
    <property type="match status" value="1"/>
</dbReference>
<proteinExistence type="predicted"/>
<dbReference type="Gene3D" id="2.80.10.50">
    <property type="match status" value="1"/>
</dbReference>
<sequence length="150" mass="16715">MSMPVVAPGFYRIRNLGTNQYLALEGGYASPGQKTALKSYSQEASHRWMVEYLGQGAYRVRPSANHQIQLEPGIPATRRTNPVLEVNVESGFLWHFGETPTGQGVFMVQYNEQDQVAEADPVASNVMLNDLTTVPARDNVNQMWIFEVAP</sequence>
<dbReference type="Proteomes" id="UP000053257">
    <property type="component" value="Unassembled WGS sequence"/>
</dbReference>
<feature type="domain" description="Ricin B lectin" evidence="1">
    <location>
        <begin position="8"/>
        <end position="66"/>
    </location>
</feature>
<reference evidence="2 3" key="1">
    <citation type="journal article" date="2014" name="PLoS Genet.">
        <title>Analysis of the Phlebiopsis gigantea genome, transcriptome and secretome provides insight into its pioneer colonization strategies of wood.</title>
        <authorList>
            <person name="Hori C."/>
            <person name="Ishida T."/>
            <person name="Igarashi K."/>
            <person name="Samejima M."/>
            <person name="Suzuki H."/>
            <person name="Master E."/>
            <person name="Ferreira P."/>
            <person name="Ruiz-Duenas F.J."/>
            <person name="Held B."/>
            <person name="Canessa P."/>
            <person name="Larrondo L.F."/>
            <person name="Schmoll M."/>
            <person name="Druzhinina I.S."/>
            <person name="Kubicek C.P."/>
            <person name="Gaskell J.A."/>
            <person name="Kersten P."/>
            <person name="St John F."/>
            <person name="Glasner J."/>
            <person name="Sabat G."/>
            <person name="Splinter BonDurant S."/>
            <person name="Syed K."/>
            <person name="Yadav J."/>
            <person name="Mgbeahuruike A.C."/>
            <person name="Kovalchuk A."/>
            <person name="Asiegbu F.O."/>
            <person name="Lackner G."/>
            <person name="Hoffmeister D."/>
            <person name="Rencoret J."/>
            <person name="Gutierrez A."/>
            <person name="Sun H."/>
            <person name="Lindquist E."/>
            <person name="Barry K."/>
            <person name="Riley R."/>
            <person name="Grigoriev I.V."/>
            <person name="Henrissat B."/>
            <person name="Kues U."/>
            <person name="Berka R.M."/>
            <person name="Martinez A.T."/>
            <person name="Covert S.F."/>
            <person name="Blanchette R.A."/>
            <person name="Cullen D."/>
        </authorList>
    </citation>
    <scope>NUCLEOTIDE SEQUENCE [LARGE SCALE GENOMIC DNA]</scope>
    <source>
        <strain evidence="2 3">11061_1 CR5-6</strain>
    </source>
</reference>
<dbReference type="Pfam" id="PF14200">
    <property type="entry name" value="RicinB_lectin_2"/>
    <property type="match status" value="1"/>
</dbReference>
<evidence type="ECO:0000259" key="1">
    <source>
        <dbReference type="Pfam" id="PF14200"/>
    </source>
</evidence>
<protein>
    <recommendedName>
        <fullName evidence="1">Ricin B lectin domain-containing protein</fullName>
    </recommendedName>
</protein>
<organism evidence="2 3">
    <name type="scientific">Phlebiopsis gigantea (strain 11061_1 CR5-6)</name>
    <name type="common">White-rot fungus</name>
    <name type="synonym">Peniophora gigantea</name>
    <dbReference type="NCBI Taxonomy" id="745531"/>
    <lineage>
        <taxon>Eukaryota</taxon>
        <taxon>Fungi</taxon>
        <taxon>Dikarya</taxon>
        <taxon>Basidiomycota</taxon>
        <taxon>Agaricomycotina</taxon>
        <taxon>Agaricomycetes</taxon>
        <taxon>Polyporales</taxon>
        <taxon>Phanerochaetaceae</taxon>
        <taxon>Phlebiopsis</taxon>
    </lineage>
</organism>
<dbReference type="InterPro" id="IPR035992">
    <property type="entry name" value="Ricin_B-like_lectins"/>
</dbReference>
<keyword evidence="3" id="KW-1185">Reference proteome</keyword>
<evidence type="ECO:0000313" key="3">
    <source>
        <dbReference type="Proteomes" id="UP000053257"/>
    </source>
</evidence>
<dbReference type="HOGENOM" id="CLU_1754104_0_0_1"/>
<dbReference type="EMBL" id="KN840626">
    <property type="protein sequence ID" value="KIP03238.1"/>
    <property type="molecule type" value="Genomic_DNA"/>
</dbReference>
<dbReference type="SUPFAM" id="SSF50370">
    <property type="entry name" value="Ricin B-like lectins"/>
    <property type="match status" value="1"/>
</dbReference>
<accession>A0A0C3PDB4</accession>
<name>A0A0C3PDB4_PHLG1</name>
<evidence type="ECO:0000313" key="2">
    <source>
        <dbReference type="EMBL" id="KIP03238.1"/>
    </source>
</evidence>
<gene>
    <name evidence="2" type="ORF">PHLGIDRAFT_130272</name>
</gene>